<name>A0A1D6HKA5_MAIZE</name>
<reference evidence="2" key="1">
    <citation type="submission" date="2015-12" db="EMBL/GenBank/DDBJ databases">
        <title>Update maize B73 reference genome by single molecule sequencing technologies.</title>
        <authorList>
            <consortium name="Maize Genome Sequencing Project"/>
            <person name="Ware D."/>
        </authorList>
    </citation>
    <scope>NUCLEOTIDE SEQUENCE</scope>
    <source>
        <tissue evidence="2">Seedling</tissue>
    </source>
</reference>
<proteinExistence type="predicted"/>
<dbReference type="AlphaFoldDB" id="A0A1D6HKA5"/>
<sequence length="151" mass="16857">SARRCTSATTSLPTSTAGCSPSATTSPSAPAPSRTRPTSRSFRPPRASAPRTRLRADVRRGHRGGLRQRGARGLRGDVRRRLRAEDDLRQLPLQARRAGQPARRHQARRQHHRQPRQGHRTAPGDGEGHLVSRRPRRHCRRNGVAADRPVY</sequence>
<feature type="compositionally biased region" description="Basic residues" evidence="1">
    <location>
        <begin position="102"/>
        <end position="119"/>
    </location>
</feature>
<feature type="compositionally biased region" description="Low complexity" evidence="1">
    <location>
        <begin position="1"/>
        <end position="51"/>
    </location>
</feature>
<gene>
    <name evidence="2" type="ORF">ZEAMMB73_Zm00001d018034</name>
</gene>
<evidence type="ECO:0000256" key="1">
    <source>
        <dbReference type="SAM" id="MobiDB-lite"/>
    </source>
</evidence>
<evidence type="ECO:0000313" key="2">
    <source>
        <dbReference type="EMBL" id="AQK74863.1"/>
    </source>
</evidence>
<feature type="compositionally biased region" description="Basic residues" evidence="1">
    <location>
        <begin position="131"/>
        <end position="141"/>
    </location>
</feature>
<feature type="non-terminal residue" evidence="2">
    <location>
        <position position="1"/>
    </location>
</feature>
<organism evidence="2">
    <name type="scientific">Zea mays</name>
    <name type="common">Maize</name>
    <dbReference type="NCBI Taxonomy" id="4577"/>
    <lineage>
        <taxon>Eukaryota</taxon>
        <taxon>Viridiplantae</taxon>
        <taxon>Streptophyta</taxon>
        <taxon>Embryophyta</taxon>
        <taxon>Tracheophyta</taxon>
        <taxon>Spermatophyta</taxon>
        <taxon>Magnoliopsida</taxon>
        <taxon>Liliopsida</taxon>
        <taxon>Poales</taxon>
        <taxon>Poaceae</taxon>
        <taxon>PACMAD clade</taxon>
        <taxon>Panicoideae</taxon>
        <taxon>Andropogonodae</taxon>
        <taxon>Andropogoneae</taxon>
        <taxon>Tripsacinae</taxon>
        <taxon>Zea</taxon>
    </lineage>
</organism>
<feature type="compositionally biased region" description="Basic residues" evidence="1">
    <location>
        <begin position="60"/>
        <end position="73"/>
    </location>
</feature>
<dbReference type="EMBL" id="CM000781">
    <property type="protein sequence ID" value="AQK74863.1"/>
    <property type="molecule type" value="Genomic_DNA"/>
</dbReference>
<feature type="compositionally biased region" description="Basic and acidic residues" evidence="1">
    <location>
        <begin position="74"/>
        <end position="89"/>
    </location>
</feature>
<protein>
    <submittedName>
        <fullName evidence="2">Geranylgeranyl hydrogenase1</fullName>
    </submittedName>
</protein>
<feature type="region of interest" description="Disordered" evidence="1">
    <location>
        <begin position="1"/>
        <end position="151"/>
    </location>
</feature>
<accession>A0A1D6HKA5</accession>